<evidence type="ECO:0000256" key="3">
    <source>
        <dbReference type="ARBA" id="ARBA00022679"/>
    </source>
</evidence>
<evidence type="ECO:0000256" key="1">
    <source>
        <dbReference type="ARBA" id="ARBA00006739"/>
    </source>
</evidence>
<feature type="domain" description="Glycosyltransferase 2-like" evidence="5">
    <location>
        <begin position="294"/>
        <end position="487"/>
    </location>
</feature>
<dbReference type="GO" id="GO:0016757">
    <property type="term" value="F:glycosyltransferase activity"/>
    <property type="evidence" value="ECO:0007669"/>
    <property type="project" value="UniProtKB-KW"/>
</dbReference>
<accession>A0A1M7ZG18</accession>
<evidence type="ECO:0000256" key="4">
    <source>
        <dbReference type="SAM" id="Phobius"/>
    </source>
</evidence>
<evidence type="ECO:0000313" key="6">
    <source>
        <dbReference type="EMBL" id="SHO63616.1"/>
    </source>
</evidence>
<dbReference type="OrthoDB" id="7431422at2"/>
<protein>
    <submittedName>
        <fullName evidence="6">Glycosyltransferase, catalytic subunit of cellulose synthase and poly-beta-1,6-N-acetylglucosamine synthase</fullName>
    </submittedName>
</protein>
<evidence type="ECO:0000313" key="7">
    <source>
        <dbReference type="Proteomes" id="UP000186406"/>
    </source>
</evidence>
<dbReference type="AlphaFoldDB" id="A0A1M7ZG18"/>
<organism evidence="6 7">
    <name type="scientific">Pseudoxanthobacter soli DSM 19599</name>
    <dbReference type="NCBI Taxonomy" id="1123029"/>
    <lineage>
        <taxon>Bacteria</taxon>
        <taxon>Pseudomonadati</taxon>
        <taxon>Pseudomonadota</taxon>
        <taxon>Alphaproteobacteria</taxon>
        <taxon>Hyphomicrobiales</taxon>
        <taxon>Segnochrobactraceae</taxon>
        <taxon>Pseudoxanthobacter</taxon>
    </lineage>
</organism>
<feature type="transmembrane region" description="Helical" evidence="4">
    <location>
        <begin position="134"/>
        <end position="152"/>
    </location>
</feature>
<keyword evidence="7" id="KW-1185">Reference proteome</keyword>
<dbReference type="EMBL" id="FRXO01000002">
    <property type="protein sequence ID" value="SHO63616.1"/>
    <property type="molecule type" value="Genomic_DNA"/>
</dbReference>
<dbReference type="InterPro" id="IPR029044">
    <property type="entry name" value="Nucleotide-diphossugar_trans"/>
</dbReference>
<dbReference type="STRING" id="1123029.SAMN02745172_01482"/>
<comment type="similarity">
    <text evidence="1">Belongs to the glycosyltransferase 2 family.</text>
</comment>
<dbReference type="Gene3D" id="3.90.550.10">
    <property type="entry name" value="Spore Coat Polysaccharide Biosynthesis Protein SpsA, Chain A"/>
    <property type="match status" value="1"/>
</dbReference>
<keyword evidence="2" id="KW-0328">Glycosyltransferase</keyword>
<feature type="transmembrane region" description="Helical" evidence="4">
    <location>
        <begin position="459"/>
        <end position="483"/>
    </location>
</feature>
<proteinExistence type="inferred from homology"/>
<feature type="transmembrane region" description="Helical" evidence="4">
    <location>
        <begin position="503"/>
        <end position="527"/>
    </location>
</feature>
<dbReference type="InterPro" id="IPR001173">
    <property type="entry name" value="Glyco_trans_2-like"/>
</dbReference>
<keyword evidence="4" id="KW-0472">Membrane</keyword>
<dbReference type="PANTHER" id="PTHR43630">
    <property type="entry name" value="POLY-BETA-1,6-N-ACETYL-D-GLUCOSAMINE SYNTHASE"/>
    <property type="match status" value="1"/>
</dbReference>
<dbReference type="Pfam" id="PF13632">
    <property type="entry name" value="Glyco_trans_2_3"/>
    <property type="match status" value="1"/>
</dbReference>
<name>A0A1M7ZG18_9HYPH</name>
<sequence length="584" mass="63258">MAAVLGLPMIAEAALDEALRTLDGRGMPATGEIPLIEIGHGPEGPMVAVAVTAKTAGRLAVLLGRNPSLRRRIRLVDPEALAAAFARIRSQKGRCPARANLRRVAIRDVDDMLAGLVAASGDRLARRAATRGQVMLLALLSAAVLAGVALAPRVVFDLANIAMCIGFLAQAALRETARRLLAKGGFQPPMRPRDECAPGALPPEKLPVYTVLVPLRDEAAVVSRLLLHISALRYPRDRLDIKLLVEDDDIATLHALARRKLGPPFEIVMVPRCGPLTKPKALGVGLVHARGELVTVFDAEDRPDRNQLLDAAAAFAAGGPRLGCVQARLSIDHGGDAWITGLFAIEYAMLFDGVLPLLAHADLPFLLGGTSNHFRLSVLRRLGGWDAWNVTEDADLAVRIAHAGYRSTVIASTTYEEAPLTLRAWLRQRGRWQKGWLQTWMVHMRTPVGLWRALGARGFLALQIQFFGGLFANAVLPLWLVLAGLTLMGRPVAGPDGSFRGDIGFTLAIAALLLGYATAVSLAVAVLKARPIGVSPRLLFSWPIYTLLLSLSMLRATWEWLRRPHHWAKTAHGLARRPVRPPRL</sequence>
<evidence type="ECO:0000256" key="2">
    <source>
        <dbReference type="ARBA" id="ARBA00022676"/>
    </source>
</evidence>
<dbReference type="SUPFAM" id="SSF53448">
    <property type="entry name" value="Nucleotide-diphospho-sugar transferases"/>
    <property type="match status" value="1"/>
</dbReference>
<keyword evidence="4" id="KW-0812">Transmembrane</keyword>
<dbReference type="Proteomes" id="UP000186406">
    <property type="component" value="Unassembled WGS sequence"/>
</dbReference>
<keyword evidence="4" id="KW-1133">Transmembrane helix</keyword>
<reference evidence="6 7" key="1">
    <citation type="submission" date="2016-12" db="EMBL/GenBank/DDBJ databases">
        <authorList>
            <person name="Song W.-J."/>
            <person name="Kurnit D.M."/>
        </authorList>
    </citation>
    <scope>NUCLEOTIDE SEQUENCE [LARGE SCALE GENOMIC DNA]</scope>
    <source>
        <strain evidence="6 7">DSM 19599</strain>
    </source>
</reference>
<evidence type="ECO:0000259" key="5">
    <source>
        <dbReference type="Pfam" id="PF13632"/>
    </source>
</evidence>
<dbReference type="RefSeq" id="WP_073626996.1">
    <property type="nucleotide sequence ID" value="NZ_FRXO01000002.1"/>
</dbReference>
<keyword evidence="3 6" id="KW-0808">Transferase</keyword>
<dbReference type="PANTHER" id="PTHR43630:SF1">
    <property type="entry name" value="POLY-BETA-1,6-N-ACETYL-D-GLUCOSAMINE SYNTHASE"/>
    <property type="match status" value="1"/>
</dbReference>
<feature type="transmembrane region" description="Helical" evidence="4">
    <location>
        <begin position="539"/>
        <end position="558"/>
    </location>
</feature>
<gene>
    <name evidence="6" type="ORF">SAMN02745172_01482</name>
</gene>